<protein>
    <submittedName>
        <fullName evidence="2">Uncharacterized protein</fullName>
    </submittedName>
</protein>
<accession>Q3TM28</accession>
<reference evidence="2" key="7">
    <citation type="journal article" date="2005" name="Science">
        <title>The Transcriptional Landscape of the Mammalian Genome.</title>
        <authorList>
            <consortium name="The FANTOM Consortium"/>
            <consortium name="Riken Genome Exploration Research Group and Genome Science Group (Genome Network Project Core Group)"/>
        </authorList>
    </citation>
    <scope>NUCLEOTIDE SEQUENCE</scope>
    <source>
        <tissue evidence="2">Mammary gland</tissue>
    </source>
</reference>
<sequence>MGRTLFACVDISTHRIEEVKAPIQKVSHLSSRVGSVKPSDTKKKKQKNKKKGKEQKKKVLSFTSCLYSNLFSQFQILSYFIEWKVLDEKGSRRIMLHFLMSQETLFMVTCQIVYEQTHFFRH</sequence>
<feature type="compositionally biased region" description="Basic residues" evidence="1">
    <location>
        <begin position="42"/>
        <end position="56"/>
    </location>
</feature>
<dbReference type="AGR" id="MGI:1201686"/>
<evidence type="ECO:0000313" key="3">
    <source>
        <dbReference type="MGI" id="MGI:1201686"/>
    </source>
</evidence>
<reference evidence="2" key="3">
    <citation type="journal article" date="2000" name="Genome Res.">
        <title>RIKEN integrated sequence analysis (RISA) system--384-format sequencing pipeline with 384 multicapillary sequencer.</title>
        <authorList>
            <person name="Shibata K."/>
            <person name="Itoh M."/>
            <person name="Aizawa K."/>
            <person name="Nagaoka S."/>
            <person name="Sasaki N."/>
            <person name="Carninci P."/>
            <person name="Konno H."/>
            <person name="Akiyama J."/>
            <person name="Nishi K."/>
            <person name="Kitsunai T."/>
            <person name="Tashiro H."/>
            <person name="Itoh M."/>
            <person name="Sumi N."/>
            <person name="Ishii Y."/>
            <person name="Nakamura S."/>
            <person name="Hazama M."/>
            <person name="Nishine T."/>
            <person name="Harada A."/>
            <person name="Yamamoto R."/>
            <person name="Matsumoto H."/>
            <person name="Sakaguchi S."/>
            <person name="Ikegami T."/>
            <person name="Kashiwagi K."/>
            <person name="Fujiwake S."/>
            <person name="Inoue K."/>
            <person name="Togawa Y."/>
            <person name="Izawa M."/>
            <person name="Ohara E."/>
            <person name="Watahiki M."/>
            <person name="Yoneda Y."/>
            <person name="Ishikawa T."/>
            <person name="Ozawa K."/>
            <person name="Tanaka T."/>
            <person name="Matsuura S."/>
            <person name="Kawai J."/>
            <person name="Okazaki Y."/>
            <person name="Muramatsu M."/>
            <person name="Inoue Y."/>
            <person name="Kira A."/>
            <person name="Hayashizaki Y."/>
        </authorList>
    </citation>
    <scope>NUCLEOTIDE SEQUENCE</scope>
    <source>
        <tissue evidence="2">Mammary gland</tissue>
    </source>
</reference>
<name>Q3TM28_MOUSE</name>
<reference evidence="2" key="4">
    <citation type="journal article" date="2001" name="Nature">
        <title>Functional annotation of a full-length mouse cDNA collection.</title>
        <authorList>
            <consortium name="The RIKEN Genome Exploration Research Group Phase II Team and the FANTOM Consortium"/>
        </authorList>
    </citation>
    <scope>NUCLEOTIDE SEQUENCE</scope>
    <source>
        <tissue evidence="2">Mammary gland</tissue>
    </source>
</reference>
<reference evidence="2" key="1">
    <citation type="journal article" date="1999" name="Methods Enzymol.">
        <title>High-efficiency full-length cDNA cloning.</title>
        <authorList>
            <person name="Carninci P."/>
            <person name="Hayashizaki Y."/>
        </authorList>
    </citation>
    <scope>NUCLEOTIDE SEQUENCE</scope>
    <source>
        <tissue evidence="2">Mammary gland</tissue>
    </source>
</reference>
<dbReference type="MGI" id="MGI:1201686">
    <property type="gene designation" value="Ctbp2"/>
</dbReference>
<dbReference type="AlphaFoldDB" id="Q3TM28"/>
<gene>
    <name evidence="3" type="primary">Ctbp2</name>
    <name evidence="3" type="synonym">Zranb1</name>
</gene>
<feature type="region of interest" description="Disordered" evidence="1">
    <location>
        <begin position="29"/>
        <end position="56"/>
    </location>
</feature>
<proteinExistence type="evidence at transcript level"/>
<reference evidence="2" key="6">
    <citation type="submission" date="2004-04" db="EMBL/GenBank/DDBJ databases">
        <authorList>
            <person name="Arakawa T."/>
            <person name="Carninci P."/>
            <person name="Fukuda S."/>
            <person name="Hashizume W."/>
            <person name="Hayashida K."/>
            <person name="Hori F."/>
            <person name="Iida J."/>
            <person name="Imamura K."/>
            <person name="Imotani K."/>
            <person name="Itoh M."/>
            <person name="Kanagawa S."/>
            <person name="Kawai J."/>
            <person name="Kojima M."/>
            <person name="Konno H."/>
            <person name="Murata M."/>
            <person name="Nakamura M."/>
            <person name="Ninomiya N."/>
            <person name="Nishiyori H."/>
            <person name="Nomura K."/>
            <person name="Ohno M."/>
            <person name="Sakazume N."/>
            <person name="Sano H."/>
            <person name="Sasaki D."/>
            <person name="Shibata K."/>
            <person name="Shiraki T."/>
            <person name="Tagami M."/>
            <person name="Tagami Y."/>
            <person name="Waki K."/>
            <person name="Watahiki A."/>
            <person name="Muramatsu M."/>
            <person name="Hayashizaki Y."/>
        </authorList>
    </citation>
    <scope>NUCLEOTIDE SEQUENCE</scope>
    <source>
        <tissue evidence="2">Mammary gland</tissue>
    </source>
</reference>
<reference evidence="2" key="2">
    <citation type="journal article" date="2000" name="Genome Res.">
        <title>Normalization and subtraction of cap-trapper-selected cDNAs to prepare full-length cDNA libraries for rapid discovery of new genes.</title>
        <authorList>
            <person name="Carninci P."/>
            <person name="Shibata Y."/>
            <person name="Hayatsu N."/>
            <person name="Sugahara Y."/>
            <person name="Shibata K."/>
            <person name="Itoh M."/>
            <person name="Konno H."/>
            <person name="Okazaki Y."/>
            <person name="Muramatsu M."/>
            <person name="Hayashizaki Y."/>
        </authorList>
    </citation>
    <scope>NUCLEOTIDE SEQUENCE</scope>
    <source>
        <tissue evidence="2">Mammary gland</tissue>
    </source>
</reference>
<reference evidence="2" key="8">
    <citation type="journal article" date="2005" name="Science">
        <title>Antisense Transcription in the Mammalian Transcriptome.</title>
        <authorList>
            <consortium name="RIKEN Genome Exploration Research Group and Genome Science Group (Genome Network Project Core Group) and the FANTOM Consortium"/>
        </authorList>
    </citation>
    <scope>NUCLEOTIDE SEQUENCE</scope>
    <source>
        <tissue evidence="2">Mammary gland</tissue>
    </source>
</reference>
<evidence type="ECO:0000313" key="2">
    <source>
        <dbReference type="EMBL" id="BAE38614.1"/>
    </source>
</evidence>
<evidence type="ECO:0000256" key="1">
    <source>
        <dbReference type="SAM" id="MobiDB-lite"/>
    </source>
</evidence>
<organism evidence="2">
    <name type="scientific">Mus musculus</name>
    <name type="common">Mouse</name>
    <dbReference type="NCBI Taxonomy" id="10090"/>
    <lineage>
        <taxon>Eukaryota</taxon>
        <taxon>Metazoa</taxon>
        <taxon>Chordata</taxon>
        <taxon>Craniata</taxon>
        <taxon>Vertebrata</taxon>
        <taxon>Euteleostomi</taxon>
        <taxon>Mammalia</taxon>
        <taxon>Eutheria</taxon>
        <taxon>Euarchontoglires</taxon>
        <taxon>Glires</taxon>
        <taxon>Rodentia</taxon>
        <taxon>Myomorpha</taxon>
        <taxon>Muroidea</taxon>
        <taxon>Muridae</taxon>
        <taxon>Murinae</taxon>
        <taxon>Mus</taxon>
        <taxon>Mus</taxon>
    </lineage>
</organism>
<reference evidence="2" key="5">
    <citation type="journal article" date="2002" name="Nature">
        <title>Analysis of the mouse transcriptome based on functional annotation of 60,770 full-length cDNAs.</title>
        <authorList>
            <consortium name="The FANTOM Consortium and the RIKEN Genome Exploration Research Group Phase I and II Team"/>
        </authorList>
    </citation>
    <scope>NUCLEOTIDE SEQUENCE</scope>
    <source>
        <tissue evidence="2">Mammary gland</tissue>
    </source>
</reference>
<dbReference type="EMBL" id="AK166182">
    <property type="protein sequence ID" value="BAE38614.1"/>
    <property type="molecule type" value="mRNA"/>
</dbReference>